<dbReference type="Gene3D" id="3.40.50.720">
    <property type="entry name" value="NAD(P)-binding Rossmann-like Domain"/>
    <property type="match status" value="1"/>
</dbReference>
<dbReference type="InterPro" id="IPR045313">
    <property type="entry name" value="CBR1-like"/>
</dbReference>
<dbReference type="PANTHER" id="PTHR43490">
    <property type="entry name" value="(+)-NEOMENTHOL DEHYDROGENASE"/>
    <property type="match status" value="1"/>
</dbReference>
<gene>
    <name evidence="5" type="ORF">VA596_40170</name>
</gene>
<evidence type="ECO:0000313" key="5">
    <source>
        <dbReference type="EMBL" id="MEA5365799.1"/>
    </source>
</evidence>
<dbReference type="CDD" id="cd05324">
    <property type="entry name" value="carb_red_PTCR-like_SDR_c"/>
    <property type="match status" value="1"/>
</dbReference>
<sequence length="238" mass="24194">MNEITLVTGANKGIGREIAGRLAALGHTVVIGARSASAGEKAAAEIGGSSVVLDVTDPASVASAASTIDARHGRLDVLVNNAAVAMPPGSDLASQRPSTADLDVLRAIFETNLFGVVTVTNALLPLLRRSAAPRIVNVSSAGASLARNADPAGELPISAGYTPSKTALTSLTLQYARDLRPEGILVNAVCPGHCATDLNHHSGPRTPAQGAESAVRMATIPKDGPTGTFVDDEGPVPW</sequence>
<keyword evidence="3" id="KW-0560">Oxidoreductase</keyword>
<evidence type="ECO:0000256" key="1">
    <source>
        <dbReference type="ARBA" id="ARBA00006484"/>
    </source>
</evidence>
<protein>
    <submittedName>
        <fullName evidence="5">SDR family oxidoreductase</fullName>
    </submittedName>
</protein>
<evidence type="ECO:0000256" key="3">
    <source>
        <dbReference type="ARBA" id="ARBA00023002"/>
    </source>
</evidence>
<dbReference type="PANTHER" id="PTHR43490:SF99">
    <property type="entry name" value="SHORT-CHAIN DEHYDROGENASE_REDUCTASE"/>
    <property type="match status" value="1"/>
</dbReference>
<dbReference type="SUPFAM" id="SSF51735">
    <property type="entry name" value="NAD(P)-binding Rossmann-fold domains"/>
    <property type="match status" value="1"/>
</dbReference>
<dbReference type="Pfam" id="PF00106">
    <property type="entry name" value="adh_short"/>
    <property type="match status" value="1"/>
</dbReference>
<comment type="similarity">
    <text evidence="1 4">Belongs to the short-chain dehydrogenases/reductases (SDR) family.</text>
</comment>
<proteinExistence type="inferred from homology"/>
<dbReference type="Proteomes" id="UP001304298">
    <property type="component" value="Unassembled WGS sequence"/>
</dbReference>
<dbReference type="InterPro" id="IPR036291">
    <property type="entry name" value="NAD(P)-bd_dom_sf"/>
</dbReference>
<reference evidence="5 6" key="1">
    <citation type="submission" date="2023-12" db="EMBL/GenBank/DDBJ databases">
        <title>Amycolatopsis sp. V23-08.</title>
        <authorList>
            <person name="Somphong A."/>
        </authorList>
    </citation>
    <scope>NUCLEOTIDE SEQUENCE [LARGE SCALE GENOMIC DNA]</scope>
    <source>
        <strain evidence="5 6">V23-08</strain>
    </source>
</reference>
<organism evidence="5 6">
    <name type="scientific">Amycolatopsis heterodermiae</name>
    <dbReference type="NCBI Taxonomy" id="3110235"/>
    <lineage>
        <taxon>Bacteria</taxon>
        <taxon>Bacillati</taxon>
        <taxon>Actinomycetota</taxon>
        <taxon>Actinomycetes</taxon>
        <taxon>Pseudonocardiales</taxon>
        <taxon>Pseudonocardiaceae</taxon>
        <taxon>Amycolatopsis</taxon>
    </lineage>
</organism>
<accession>A0ABU5RJP5</accession>
<keyword evidence="2" id="KW-0521">NADP</keyword>
<name>A0ABU5RJP5_9PSEU</name>
<evidence type="ECO:0000256" key="2">
    <source>
        <dbReference type="ARBA" id="ARBA00022857"/>
    </source>
</evidence>
<keyword evidence="6" id="KW-1185">Reference proteome</keyword>
<dbReference type="PRINTS" id="PR00080">
    <property type="entry name" value="SDRFAMILY"/>
</dbReference>
<dbReference type="EMBL" id="JAYFSI010000013">
    <property type="protein sequence ID" value="MEA5365799.1"/>
    <property type="molecule type" value="Genomic_DNA"/>
</dbReference>
<dbReference type="PRINTS" id="PR00081">
    <property type="entry name" value="GDHRDH"/>
</dbReference>
<evidence type="ECO:0000256" key="4">
    <source>
        <dbReference type="RuleBase" id="RU000363"/>
    </source>
</evidence>
<comment type="caution">
    <text evidence="5">The sequence shown here is derived from an EMBL/GenBank/DDBJ whole genome shotgun (WGS) entry which is preliminary data.</text>
</comment>
<dbReference type="RefSeq" id="WP_323334577.1">
    <property type="nucleotide sequence ID" value="NZ_JAYFSI010000013.1"/>
</dbReference>
<evidence type="ECO:0000313" key="6">
    <source>
        <dbReference type="Proteomes" id="UP001304298"/>
    </source>
</evidence>
<dbReference type="InterPro" id="IPR002347">
    <property type="entry name" value="SDR_fam"/>
</dbReference>